<name>A0A9Q1R3T7_9SOLA</name>
<gene>
    <name evidence="2" type="ORF">K7X08_029928</name>
</gene>
<feature type="region of interest" description="Disordered" evidence="1">
    <location>
        <begin position="1"/>
        <end position="141"/>
    </location>
</feature>
<sequence length="141" mass="16300">MRQRKNRNATEKQMEIDQKEKEQVRDTGQTYHKLQELLDEKGKEYQPNEKMGGNTSTKQVDSQIEITHDLNMEDISSKVMKVAPTESKTSSGKEKGNMKGKGKQEKEKRGRKDTRKFVRSQALSIDSTESRKSKREQHDTA</sequence>
<dbReference type="AlphaFoldDB" id="A0A9Q1R3T7"/>
<keyword evidence="3" id="KW-1185">Reference proteome</keyword>
<evidence type="ECO:0000256" key="1">
    <source>
        <dbReference type="SAM" id="MobiDB-lite"/>
    </source>
</evidence>
<feature type="compositionally biased region" description="Polar residues" evidence="1">
    <location>
        <begin position="53"/>
        <end position="65"/>
    </location>
</feature>
<proteinExistence type="predicted"/>
<feature type="compositionally biased region" description="Basic and acidic residues" evidence="1">
    <location>
        <begin position="8"/>
        <end position="25"/>
    </location>
</feature>
<accession>A0A9Q1R3T7</accession>
<protein>
    <submittedName>
        <fullName evidence="2">Uncharacterized protein</fullName>
    </submittedName>
</protein>
<dbReference type="EMBL" id="JAJAGQ010000017">
    <property type="protein sequence ID" value="KAJ8538632.1"/>
    <property type="molecule type" value="Genomic_DNA"/>
</dbReference>
<evidence type="ECO:0000313" key="2">
    <source>
        <dbReference type="EMBL" id="KAJ8538632.1"/>
    </source>
</evidence>
<feature type="compositionally biased region" description="Basic and acidic residues" evidence="1">
    <location>
        <begin position="33"/>
        <end position="47"/>
    </location>
</feature>
<reference evidence="3" key="1">
    <citation type="journal article" date="2023" name="Proc. Natl. Acad. Sci. U.S.A.">
        <title>Genomic and structural basis for evolution of tropane alkaloid biosynthesis.</title>
        <authorList>
            <person name="Wanga Y.-J."/>
            <person name="Taina T."/>
            <person name="Yua J.-Y."/>
            <person name="Lia J."/>
            <person name="Xua B."/>
            <person name="Chenc J."/>
            <person name="D'Auriad J.C."/>
            <person name="Huanga J.-P."/>
            <person name="Huanga S.-X."/>
        </authorList>
    </citation>
    <scope>NUCLEOTIDE SEQUENCE [LARGE SCALE GENOMIC DNA]</scope>
    <source>
        <strain evidence="3">cv. KIB-2019</strain>
    </source>
</reference>
<evidence type="ECO:0000313" key="3">
    <source>
        <dbReference type="Proteomes" id="UP001152561"/>
    </source>
</evidence>
<dbReference type="Proteomes" id="UP001152561">
    <property type="component" value="Unassembled WGS sequence"/>
</dbReference>
<feature type="compositionally biased region" description="Basic and acidic residues" evidence="1">
    <location>
        <begin position="91"/>
        <end position="110"/>
    </location>
</feature>
<comment type="caution">
    <text evidence="2">The sequence shown here is derived from an EMBL/GenBank/DDBJ whole genome shotgun (WGS) entry which is preliminary data.</text>
</comment>
<feature type="compositionally biased region" description="Basic and acidic residues" evidence="1">
    <location>
        <begin position="128"/>
        <end position="141"/>
    </location>
</feature>
<organism evidence="2 3">
    <name type="scientific">Anisodus acutangulus</name>
    <dbReference type="NCBI Taxonomy" id="402998"/>
    <lineage>
        <taxon>Eukaryota</taxon>
        <taxon>Viridiplantae</taxon>
        <taxon>Streptophyta</taxon>
        <taxon>Embryophyta</taxon>
        <taxon>Tracheophyta</taxon>
        <taxon>Spermatophyta</taxon>
        <taxon>Magnoliopsida</taxon>
        <taxon>eudicotyledons</taxon>
        <taxon>Gunneridae</taxon>
        <taxon>Pentapetalae</taxon>
        <taxon>asterids</taxon>
        <taxon>lamiids</taxon>
        <taxon>Solanales</taxon>
        <taxon>Solanaceae</taxon>
        <taxon>Solanoideae</taxon>
        <taxon>Hyoscyameae</taxon>
        <taxon>Anisodus</taxon>
    </lineage>
</organism>